<protein>
    <submittedName>
        <fullName evidence="2">Uncharacterized protein</fullName>
    </submittedName>
</protein>
<name>A0A2A5SNP5_LACLC</name>
<dbReference type="RefSeq" id="WP_096816708.1">
    <property type="nucleotide sequence ID" value="NZ_JXKC01000025.1"/>
</dbReference>
<organism evidence="2 3">
    <name type="scientific">Lactococcus cremoris subsp. tructae</name>
    <dbReference type="NCBI Taxonomy" id="542833"/>
    <lineage>
        <taxon>Bacteria</taxon>
        <taxon>Bacillati</taxon>
        <taxon>Bacillota</taxon>
        <taxon>Bacilli</taxon>
        <taxon>Lactobacillales</taxon>
        <taxon>Streptococcaceae</taxon>
        <taxon>Lactococcus</taxon>
    </lineage>
</organism>
<dbReference type="Proteomes" id="UP000218711">
    <property type="component" value="Unassembled WGS sequence"/>
</dbReference>
<feature type="transmembrane region" description="Helical" evidence="1">
    <location>
        <begin position="49"/>
        <end position="68"/>
    </location>
</feature>
<accession>A0A2A5SNP5</accession>
<reference evidence="2 3" key="1">
    <citation type="submission" date="2014-12" db="EMBL/GenBank/DDBJ databases">
        <title>Draft genome sequences of 10 type strains of Lactococcus.</title>
        <authorList>
            <person name="Sun Z."/>
            <person name="Zhong Z."/>
            <person name="Liu W."/>
            <person name="Zhang W."/>
            <person name="Zhang H."/>
        </authorList>
    </citation>
    <scope>NUCLEOTIDE SEQUENCE [LARGE SCALE GENOMIC DNA]</scope>
    <source>
        <strain evidence="2 3">DSM 21502</strain>
    </source>
</reference>
<comment type="caution">
    <text evidence="2">The sequence shown here is derived from an EMBL/GenBank/DDBJ whole genome shotgun (WGS) entry which is preliminary data.</text>
</comment>
<dbReference type="AlphaFoldDB" id="A0A2A5SNP5"/>
<feature type="transmembrane region" description="Helical" evidence="1">
    <location>
        <begin position="21"/>
        <end position="43"/>
    </location>
</feature>
<keyword evidence="1" id="KW-1133">Transmembrane helix</keyword>
<evidence type="ECO:0000313" key="2">
    <source>
        <dbReference type="EMBL" id="PCS15289.1"/>
    </source>
</evidence>
<keyword evidence="1" id="KW-0472">Membrane</keyword>
<evidence type="ECO:0000256" key="1">
    <source>
        <dbReference type="SAM" id="Phobius"/>
    </source>
</evidence>
<dbReference type="EMBL" id="JXKC01000025">
    <property type="protein sequence ID" value="PCS15289.1"/>
    <property type="molecule type" value="Genomic_DNA"/>
</dbReference>
<keyword evidence="1" id="KW-0812">Transmembrane</keyword>
<evidence type="ECO:0000313" key="3">
    <source>
        <dbReference type="Proteomes" id="UP000218711"/>
    </source>
</evidence>
<proteinExistence type="predicted"/>
<sequence>MNSSQVTTETIKILLHLQISLYLWFILLLLFALCLFGWGIFRIRYFEEGVSLICASIISTVVIGMFIFNSLVPLKVTKTTHVQKATPQIIQVDGKLLSSDGLTLFLKDSHGNYSKKKISVDGDVKIREEGNSYAYTQIKTKVTYDTKHIVRAIFSEIPHDTYNTKIILIVPKGTLSQSK</sequence>
<gene>
    <name evidence="2" type="ORF">RU92_GL001689</name>
</gene>